<name>X6NB09_RETFI</name>
<sequence length="215" mass="25921">ISQLQRHLSRYDPDPQQTEGANEENEHKNNGWHVIARRNFLFDRNSARSETYRKLKEERPNKMYLGTDLLSECPDVSFDIVIHNEPATTDNYFIKRIQLAQKNRQHSGLTFIFYEESNERRHQQLVTQFKLEQIRYDSFLNFFQKFFVAITNICFDYNFFVHQVTIKILNYVKDIKNNKHNFYETYNTHCLKKCQIKLKNVCCNNILQYMCHSDT</sequence>
<proteinExistence type="predicted"/>
<dbReference type="Proteomes" id="UP000023152">
    <property type="component" value="Unassembled WGS sequence"/>
</dbReference>
<evidence type="ECO:0000313" key="3">
    <source>
        <dbReference type="Proteomes" id="UP000023152"/>
    </source>
</evidence>
<dbReference type="EMBL" id="ASPP01009918">
    <property type="protein sequence ID" value="ETO23465.1"/>
    <property type="molecule type" value="Genomic_DNA"/>
</dbReference>
<reference evidence="2 3" key="1">
    <citation type="journal article" date="2013" name="Curr. Biol.">
        <title>The Genome of the Foraminiferan Reticulomyxa filosa.</title>
        <authorList>
            <person name="Glockner G."/>
            <person name="Hulsmann N."/>
            <person name="Schleicher M."/>
            <person name="Noegel A.A."/>
            <person name="Eichinger L."/>
            <person name="Gallinger C."/>
            <person name="Pawlowski J."/>
            <person name="Sierra R."/>
            <person name="Euteneuer U."/>
            <person name="Pillet L."/>
            <person name="Moustafa A."/>
            <person name="Platzer M."/>
            <person name="Groth M."/>
            <person name="Szafranski K."/>
            <person name="Schliwa M."/>
        </authorList>
    </citation>
    <scope>NUCLEOTIDE SEQUENCE [LARGE SCALE GENOMIC DNA]</scope>
</reference>
<feature type="non-terminal residue" evidence="2">
    <location>
        <position position="1"/>
    </location>
</feature>
<accession>X6NB09</accession>
<dbReference type="AlphaFoldDB" id="X6NB09"/>
<keyword evidence="3" id="KW-1185">Reference proteome</keyword>
<organism evidence="2 3">
    <name type="scientific">Reticulomyxa filosa</name>
    <dbReference type="NCBI Taxonomy" id="46433"/>
    <lineage>
        <taxon>Eukaryota</taxon>
        <taxon>Sar</taxon>
        <taxon>Rhizaria</taxon>
        <taxon>Retaria</taxon>
        <taxon>Foraminifera</taxon>
        <taxon>Monothalamids</taxon>
        <taxon>Reticulomyxidae</taxon>
        <taxon>Reticulomyxa</taxon>
    </lineage>
</organism>
<protein>
    <submittedName>
        <fullName evidence="2">Uncharacterized protein</fullName>
    </submittedName>
</protein>
<gene>
    <name evidence="2" type="ORF">RFI_13718</name>
</gene>
<feature type="region of interest" description="Disordered" evidence="1">
    <location>
        <begin position="1"/>
        <end position="29"/>
    </location>
</feature>
<comment type="caution">
    <text evidence="2">The sequence shown here is derived from an EMBL/GenBank/DDBJ whole genome shotgun (WGS) entry which is preliminary data.</text>
</comment>
<evidence type="ECO:0000313" key="2">
    <source>
        <dbReference type="EMBL" id="ETO23465.1"/>
    </source>
</evidence>
<evidence type="ECO:0000256" key="1">
    <source>
        <dbReference type="SAM" id="MobiDB-lite"/>
    </source>
</evidence>